<accession>A0A1G2KXW9</accession>
<dbReference type="Pfam" id="PF08334">
    <property type="entry name" value="T2SSG"/>
    <property type="match status" value="1"/>
</dbReference>
<dbReference type="Proteomes" id="UP000177177">
    <property type="component" value="Unassembled WGS sequence"/>
</dbReference>
<dbReference type="SUPFAM" id="SSF54523">
    <property type="entry name" value="Pili subunits"/>
    <property type="match status" value="1"/>
</dbReference>
<organism evidence="2 3">
    <name type="scientific">Candidatus Sungbacteria bacterium RIFCSPHIGHO2_02_FULL_53_17</name>
    <dbReference type="NCBI Taxonomy" id="1802275"/>
    <lineage>
        <taxon>Bacteria</taxon>
        <taxon>Candidatus Sungiibacteriota</taxon>
    </lineage>
</organism>
<feature type="domain" description="Type II secretion system protein GspG C-terminal" evidence="1">
    <location>
        <begin position="22"/>
        <end position="89"/>
    </location>
</feature>
<evidence type="ECO:0000259" key="1">
    <source>
        <dbReference type="Pfam" id="PF08334"/>
    </source>
</evidence>
<protein>
    <recommendedName>
        <fullName evidence="1">Type II secretion system protein GspG C-terminal domain-containing protein</fullName>
    </recommendedName>
</protein>
<sequence length="157" mass="16889">MVISIISLLSSVVLTSVNSARAKARDARRIADFKEIQKALELYYDTNGQYPVGSQGYGAWSSHAPSYGNNDNYITGLVPTYIPSLPRDPRFDEGGSGYLYLTYAGGQDYALLAHLVMETIVGGDPSAAGNPAHIQALDRICCVQPTIAVYSPGGRAW</sequence>
<dbReference type="InterPro" id="IPR045584">
    <property type="entry name" value="Pilin-like"/>
</dbReference>
<dbReference type="Gene3D" id="3.30.700.10">
    <property type="entry name" value="Glycoprotein, Type 4 Pilin"/>
    <property type="match status" value="1"/>
</dbReference>
<dbReference type="EMBL" id="MHQN01000021">
    <property type="protein sequence ID" value="OHA03289.1"/>
    <property type="molecule type" value="Genomic_DNA"/>
</dbReference>
<evidence type="ECO:0000313" key="2">
    <source>
        <dbReference type="EMBL" id="OHA03289.1"/>
    </source>
</evidence>
<evidence type="ECO:0000313" key="3">
    <source>
        <dbReference type="Proteomes" id="UP000177177"/>
    </source>
</evidence>
<gene>
    <name evidence="2" type="ORF">A3C92_03410</name>
</gene>
<reference evidence="2 3" key="1">
    <citation type="journal article" date="2016" name="Nat. Commun.">
        <title>Thousands of microbial genomes shed light on interconnected biogeochemical processes in an aquifer system.</title>
        <authorList>
            <person name="Anantharaman K."/>
            <person name="Brown C.T."/>
            <person name="Hug L.A."/>
            <person name="Sharon I."/>
            <person name="Castelle C.J."/>
            <person name="Probst A.J."/>
            <person name="Thomas B.C."/>
            <person name="Singh A."/>
            <person name="Wilkins M.J."/>
            <person name="Karaoz U."/>
            <person name="Brodie E.L."/>
            <person name="Williams K.H."/>
            <person name="Hubbard S.S."/>
            <person name="Banfield J.F."/>
        </authorList>
    </citation>
    <scope>NUCLEOTIDE SEQUENCE [LARGE SCALE GENOMIC DNA]</scope>
</reference>
<proteinExistence type="predicted"/>
<dbReference type="InterPro" id="IPR013545">
    <property type="entry name" value="T2SS_protein-GspG_C"/>
</dbReference>
<dbReference type="AlphaFoldDB" id="A0A1G2KXW9"/>
<name>A0A1G2KXW9_9BACT</name>
<comment type="caution">
    <text evidence="2">The sequence shown here is derived from an EMBL/GenBank/DDBJ whole genome shotgun (WGS) entry which is preliminary data.</text>
</comment>